<dbReference type="KEGG" id="ats:109783434"/>
<evidence type="ECO:0000313" key="3">
    <source>
        <dbReference type="EnsemblPlants" id="AET7Gv21330900.4"/>
    </source>
</evidence>
<name>A0A453TBP7_AEGTS</name>
<dbReference type="Pfam" id="PF03181">
    <property type="entry name" value="BURP"/>
    <property type="match status" value="1"/>
</dbReference>
<dbReference type="RefSeq" id="XP_020197633.2">
    <property type="nucleotide sequence ID" value="XM_020342044.3"/>
</dbReference>
<proteinExistence type="predicted"/>
<evidence type="ECO:0000259" key="2">
    <source>
        <dbReference type="PROSITE" id="PS51277"/>
    </source>
</evidence>
<dbReference type="SMART" id="SM01045">
    <property type="entry name" value="BURP"/>
    <property type="match status" value="1"/>
</dbReference>
<reference evidence="3" key="5">
    <citation type="journal article" date="2021" name="G3 (Bethesda)">
        <title>Aegilops tauschii genome assembly Aet v5.0 features greater sequence contiguity and improved annotation.</title>
        <authorList>
            <person name="Wang L."/>
            <person name="Zhu T."/>
            <person name="Rodriguez J.C."/>
            <person name="Deal K.R."/>
            <person name="Dubcovsky J."/>
            <person name="McGuire P.E."/>
            <person name="Lux T."/>
            <person name="Spannagl M."/>
            <person name="Mayer K.F.X."/>
            <person name="Baldrich P."/>
            <person name="Meyers B.C."/>
            <person name="Huo N."/>
            <person name="Gu Y.Q."/>
            <person name="Zhou H."/>
            <person name="Devos K.M."/>
            <person name="Bennetzen J.L."/>
            <person name="Unver T."/>
            <person name="Budak H."/>
            <person name="Gulick P.J."/>
            <person name="Galiba G."/>
            <person name="Kalapos B."/>
            <person name="Nelson D.R."/>
            <person name="Li P."/>
            <person name="You F.M."/>
            <person name="Luo M.C."/>
            <person name="Dvorak J."/>
        </authorList>
    </citation>
    <scope>NUCLEOTIDE SEQUENCE [LARGE SCALE GENOMIC DNA]</scope>
    <source>
        <strain evidence="3">cv. AL8/78</strain>
    </source>
</reference>
<sequence length="266" mass="28882">MVRLLACLLGFLLVASVDHAAGAPTPEQYWKSALPDTPMPSSLSQLLSTSSASAGEHRKPGGTAVGIWAFHYFDHYDATETHLQHIADDPSAALFFLEKDLQMHYTGRKKLTKVLHFMATSGAGERFLPRSEADAIPFSSGQVPEILSRFSVKPNSPEAAGMARTLHVCEAPAAEGEKKWCATSLESMVDFATSSLGTRHVRAVSTVVGKDGTPRQEYTLTGVKRAGDDQLVVCHVEPYAYAVFACHLTQATRAYSVPTDTDTRRE</sequence>
<protein>
    <recommendedName>
        <fullName evidence="2">BURP domain-containing protein</fullName>
    </recommendedName>
</protein>
<evidence type="ECO:0000256" key="1">
    <source>
        <dbReference type="SAM" id="SignalP"/>
    </source>
</evidence>
<evidence type="ECO:0000313" key="4">
    <source>
        <dbReference type="Proteomes" id="UP000015105"/>
    </source>
</evidence>
<dbReference type="PANTHER" id="PTHR31236:SF2">
    <property type="entry name" value="BURP DOMAIN PROTEIN RD22"/>
    <property type="match status" value="1"/>
</dbReference>
<dbReference type="Gramene" id="AET7Gv21330900.4">
    <property type="protein sequence ID" value="AET7Gv21330900.4"/>
    <property type="gene ID" value="AET7Gv21330900"/>
</dbReference>
<dbReference type="InterPro" id="IPR004873">
    <property type="entry name" value="BURP_dom"/>
</dbReference>
<dbReference type="InterPro" id="IPR044816">
    <property type="entry name" value="BURP"/>
</dbReference>
<dbReference type="PROSITE" id="PS51277">
    <property type="entry name" value="BURP"/>
    <property type="match status" value="1"/>
</dbReference>
<reference evidence="4" key="1">
    <citation type="journal article" date="2014" name="Science">
        <title>Ancient hybridizations among the ancestral genomes of bread wheat.</title>
        <authorList>
            <consortium name="International Wheat Genome Sequencing Consortium,"/>
            <person name="Marcussen T."/>
            <person name="Sandve S.R."/>
            <person name="Heier L."/>
            <person name="Spannagl M."/>
            <person name="Pfeifer M."/>
            <person name="Jakobsen K.S."/>
            <person name="Wulff B.B."/>
            <person name="Steuernagel B."/>
            <person name="Mayer K.F."/>
            <person name="Olsen O.A."/>
        </authorList>
    </citation>
    <scope>NUCLEOTIDE SEQUENCE [LARGE SCALE GENOMIC DNA]</scope>
    <source>
        <strain evidence="4">cv. AL8/78</strain>
    </source>
</reference>
<keyword evidence="1" id="KW-0732">Signal</keyword>
<feature type="signal peptide" evidence="1">
    <location>
        <begin position="1"/>
        <end position="22"/>
    </location>
</feature>
<dbReference type="OMA" id="SPDRYWN"/>
<accession>A0A453TBP7</accession>
<reference evidence="4" key="2">
    <citation type="journal article" date="2017" name="Nat. Plants">
        <title>The Aegilops tauschii genome reveals multiple impacts of transposons.</title>
        <authorList>
            <person name="Zhao G."/>
            <person name="Zou C."/>
            <person name="Li K."/>
            <person name="Wang K."/>
            <person name="Li T."/>
            <person name="Gao L."/>
            <person name="Zhang X."/>
            <person name="Wang H."/>
            <person name="Yang Z."/>
            <person name="Liu X."/>
            <person name="Jiang W."/>
            <person name="Mao L."/>
            <person name="Kong X."/>
            <person name="Jiao Y."/>
            <person name="Jia J."/>
        </authorList>
    </citation>
    <scope>NUCLEOTIDE SEQUENCE [LARGE SCALE GENOMIC DNA]</scope>
    <source>
        <strain evidence="4">cv. AL8/78</strain>
    </source>
</reference>
<dbReference type="GeneID" id="109783434"/>
<dbReference type="PANTHER" id="PTHR31236">
    <property type="entry name" value="BURP DOMAIN PROTEIN USPL1-LIKE"/>
    <property type="match status" value="1"/>
</dbReference>
<feature type="domain" description="BURP" evidence="2">
    <location>
        <begin position="95"/>
        <end position="266"/>
    </location>
</feature>
<organism evidence="3 4">
    <name type="scientific">Aegilops tauschii subsp. strangulata</name>
    <name type="common">Goatgrass</name>
    <dbReference type="NCBI Taxonomy" id="200361"/>
    <lineage>
        <taxon>Eukaryota</taxon>
        <taxon>Viridiplantae</taxon>
        <taxon>Streptophyta</taxon>
        <taxon>Embryophyta</taxon>
        <taxon>Tracheophyta</taxon>
        <taxon>Spermatophyta</taxon>
        <taxon>Magnoliopsida</taxon>
        <taxon>Liliopsida</taxon>
        <taxon>Poales</taxon>
        <taxon>Poaceae</taxon>
        <taxon>BOP clade</taxon>
        <taxon>Pooideae</taxon>
        <taxon>Triticodae</taxon>
        <taxon>Triticeae</taxon>
        <taxon>Triticinae</taxon>
        <taxon>Aegilops</taxon>
    </lineage>
</organism>
<dbReference type="Proteomes" id="UP000015105">
    <property type="component" value="Chromosome 7D"/>
</dbReference>
<dbReference type="STRING" id="200361.A0A453TBP7"/>
<dbReference type="EnsemblPlants" id="AET7Gv21330900.4">
    <property type="protein sequence ID" value="AET7Gv21330900.4"/>
    <property type="gene ID" value="AET7Gv21330900"/>
</dbReference>
<keyword evidence="4" id="KW-1185">Reference proteome</keyword>
<feature type="chain" id="PRO_5019489893" description="BURP domain-containing protein" evidence="1">
    <location>
        <begin position="23"/>
        <end position="266"/>
    </location>
</feature>
<reference evidence="3" key="4">
    <citation type="submission" date="2019-03" db="UniProtKB">
        <authorList>
            <consortium name="EnsemblPlants"/>
        </authorList>
    </citation>
    <scope>IDENTIFICATION</scope>
</reference>
<dbReference type="OrthoDB" id="780559at2759"/>
<reference evidence="3" key="3">
    <citation type="journal article" date="2017" name="Nature">
        <title>Genome sequence of the progenitor of the wheat D genome Aegilops tauschii.</title>
        <authorList>
            <person name="Luo M.C."/>
            <person name="Gu Y.Q."/>
            <person name="Puiu D."/>
            <person name="Wang H."/>
            <person name="Twardziok S.O."/>
            <person name="Deal K.R."/>
            <person name="Huo N."/>
            <person name="Zhu T."/>
            <person name="Wang L."/>
            <person name="Wang Y."/>
            <person name="McGuire P.E."/>
            <person name="Liu S."/>
            <person name="Long H."/>
            <person name="Ramasamy R.K."/>
            <person name="Rodriguez J.C."/>
            <person name="Van S.L."/>
            <person name="Yuan L."/>
            <person name="Wang Z."/>
            <person name="Xia Z."/>
            <person name="Xiao L."/>
            <person name="Anderson O.D."/>
            <person name="Ouyang S."/>
            <person name="Liang Y."/>
            <person name="Zimin A.V."/>
            <person name="Pertea G."/>
            <person name="Qi P."/>
            <person name="Bennetzen J.L."/>
            <person name="Dai X."/>
            <person name="Dawson M.W."/>
            <person name="Muller H.G."/>
            <person name="Kugler K."/>
            <person name="Rivarola-Duarte L."/>
            <person name="Spannagl M."/>
            <person name="Mayer K.F.X."/>
            <person name="Lu F.H."/>
            <person name="Bevan M.W."/>
            <person name="Leroy P."/>
            <person name="Li P."/>
            <person name="You F.M."/>
            <person name="Sun Q."/>
            <person name="Liu Z."/>
            <person name="Lyons E."/>
            <person name="Wicker T."/>
            <person name="Salzberg S.L."/>
            <person name="Devos K.M."/>
            <person name="Dvorak J."/>
        </authorList>
    </citation>
    <scope>NUCLEOTIDE SEQUENCE [LARGE SCALE GENOMIC DNA]</scope>
    <source>
        <strain evidence="3">cv. AL8/78</strain>
    </source>
</reference>
<dbReference type="AlphaFoldDB" id="A0A453TBP7"/>